<dbReference type="GO" id="GO:0030247">
    <property type="term" value="F:polysaccharide binding"/>
    <property type="evidence" value="ECO:0007669"/>
    <property type="project" value="InterPro"/>
</dbReference>
<reference evidence="9" key="1">
    <citation type="submission" date="2025-08" db="UniProtKB">
        <authorList>
            <consortium name="RefSeq"/>
        </authorList>
    </citation>
    <scope>IDENTIFICATION</scope>
    <source>
        <tissue evidence="9">Leaf</tissue>
    </source>
</reference>
<name>A0A8B8NDK5_9MYRT</name>
<evidence type="ECO:0000256" key="2">
    <source>
        <dbReference type="ARBA" id="ARBA00022692"/>
    </source>
</evidence>
<evidence type="ECO:0000259" key="7">
    <source>
        <dbReference type="Pfam" id="PF13947"/>
    </source>
</evidence>
<feature type="signal peptide" evidence="6">
    <location>
        <begin position="1"/>
        <end position="21"/>
    </location>
</feature>
<evidence type="ECO:0000256" key="5">
    <source>
        <dbReference type="ARBA" id="ARBA00023136"/>
    </source>
</evidence>
<feature type="domain" description="Wall-associated receptor kinase galacturonan-binding" evidence="7">
    <location>
        <begin position="27"/>
        <end position="89"/>
    </location>
</feature>
<dbReference type="Pfam" id="PF13947">
    <property type="entry name" value="GUB_WAK_bind"/>
    <property type="match status" value="1"/>
</dbReference>
<keyword evidence="5" id="KW-0472">Membrane</keyword>
<evidence type="ECO:0000256" key="1">
    <source>
        <dbReference type="ARBA" id="ARBA00004167"/>
    </source>
</evidence>
<dbReference type="GeneID" id="115733882"/>
<keyword evidence="8" id="KW-1185">Reference proteome</keyword>
<gene>
    <name evidence="9" type="primary">LOC115733882</name>
</gene>
<feature type="chain" id="PRO_5045942554" evidence="6">
    <location>
        <begin position="22"/>
        <end position="254"/>
    </location>
</feature>
<dbReference type="Proteomes" id="UP000827889">
    <property type="component" value="Chromosome 7"/>
</dbReference>
<protein>
    <submittedName>
        <fullName evidence="9">Uncharacterized protein LOC115733882</fullName>
    </submittedName>
</protein>
<dbReference type="KEGG" id="rarg:115733882"/>
<dbReference type="AlphaFoldDB" id="A0A8B8NDK5"/>
<keyword evidence="2" id="KW-0812">Transmembrane</keyword>
<sequence length="254" mass="28670">MPKDHLLLLLFFVLHQSLSIATENNQCTSSCGEVTNISFPFRLKSDPKICGDSKYELSCLNNRTVLSLYLGEYYVRHIDQTNYTIGVADVGMRKGDCSSLPRLSLSCGNFSYQDPYSACDYDSSMFYGREPSKTVSIVKCTKAVDSRLYIDASSCLDGVELSNFSSTRRRIYAMVDANVSNVETACTIELMAMTPWWVDGTNLRSYAQIHEQMVYGFELSWLPIVGKMHCKGHYYWGISSKRQIQCGSKIGKNF</sequence>
<organism evidence="8 9">
    <name type="scientific">Rhodamnia argentea</name>
    <dbReference type="NCBI Taxonomy" id="178133"/>
    <lineage>
        <taxon>Eukaryota</taxon>
        <taxon>Viridiplantae</taxon>
        <taxon>Streptophyta</taxon>
        <taxon>Embryophyta</taxon>
        <taxon>Tracheophyta</taxon>
        <taxon>Spermatophyta</taxon>
        <taxon>Magnoliopsida</taxon>
        <taxon>eudicotyledons</taxon>
        <taxon>Gunneridae</taxon>
        <taxon>Pentapetalae</taxon>
        <taxon>rosids</taxon>
        <taxon>malvids</taxon>
        <taxon>Myrtales</taxon>
        <taxon>Myrtaceae</taxon>
        <taxon>Myrtoideae</taxon>
        <taxon>Myrteae</taxon>
        <taxon>Australasian group</taxon>
        <taxon>Rhodamnia</taxon>
    </lineage>
</organism>
<dbReference type="InterPro" id="IPR025287">
    <property type="entry name" value="WAK_GUB"/>
</dbReference>
<comment type="subcellular location">
    <subcellularLocation>
        <location evidence="1">Membrane</location>
        <topology evidence="1">Single-pass membrane protein</topology>
    </subcellularLocation>
</comment>
<evidence type="ECO:0000256" key="4">
    <source>
        <dbReference type="ARBA" id="ARBA00022989"/>
    </source>
</evidence>
<proteinExistence type="predicted"/>
<evidence type="ECO:0000256" key="6">
    <source>
        <dbReference type="SAM" id="SignalP"/>
    </source>
</evidence>
<keyword evidence="4" id="KW-1133">Transmembrane helix</keyword>
<dbReference type="PANTHER" id="PTHR33138">
    <property type="entry name" value="OS01G0690200 PROTEIN"/>
    <property type="match status" value="1"/>
</dbReference>
<dbReference type="PANTHER" id="PTHR33138:SF76">
    <property type="entry name" value="WALL-ASSOCIATED RECEPTOR KINASE CARBOXY-TERMINAL PROTEIN"/>
    <property type="match status" value="1"/>
</dbReference>
<evidence type="ECO:0000313" key="9">
    <source>
        <dbReference type="RefSeq" id="XP_030520353.2"/>
    </source>
</evidence>
<dbReference type="RefSeq" id="XP_030520353.2">
    <property type="nucleotide sequence ID" value="XM_030664493.2"/>
</dbReference>
<evidence type="ECO:0000256" key="3">
    <source>
        <dbReference type="ARBA" id="ARBA00022729"/>
    </source>
</evidence>
<keyword evidence="3 6" id="KW-0732">Signal</keyword>
<accession>A0A8B8NDK5</accession>
<dbReference type="GO" id="GO:0016020">
    <property type="term" value="C:membrane"/>
    <property type="evidence" value="ECO:0007669"/>
    <property type="project" value="UniProtKB-SubCell"/>
</dbReference>
<evidence type="ECO:0000313" key="8">
    <source>
        <dbReference type="Proteomes" id="UP000827889"/>
    </source>
</evidence>